<proteinExistence type="predicted"/>
<dbReference type="InterPro" id="IPR000843">
    <property type="entry name" value="HTH_LacI"/>
</dbReference>
<name>A0A5K1JFV5_9ACTN</name>
<evidence type="ECO:0000256" key="4">
    <source>
        <dbReference type="ARBA" id="ARBA00023163"/>
    </source>
</evidence>
<dbReference type="CDD" id="cd01392">
    <property type="entry name" value="HTH_LacI"/>
    <property type="match status" value="1"/>
</dbReference>
<accession>A0A5K1JFV5</accession>
<dbReference type="Proteomes" id="UP000361836">
    <property type="component" value="Unassembled WGS sequence"/>
</dbReference>
<dbReference type="RefSeq" id="WP_152077354.1">
    <property type="nucleotide sequence ID" value="NZ_CAAKNU010000040.1"/>
</dbReference>
<keyword evidence="3" id="KW-0238">DNA-binding</keyword>
<dbReference type="Gene3D" id="3.40.50.2300">
    <property type="match status" value="2"/>
</dbReference>
<dbReference type="GO" id="GO:0000976">
    <property type="term" value="F:transcription cis-regulatory region binding"/>
    <property type="evidence" value="ECO:0007669"/>
    <property type="project" value="TreeGrafter"/>
</dbReference>
<dbReference type="SUPFAM" id="SSF53822">
    <property type="entry name" value="Periplasmic binding protein-like I"/>
    <property type="match status" value="1"/>
</dbReference>
<dbReference type="PANTHER" id="PTHR30146:SF148">
    <property type="entry name" value="HTH-TYPE TRANSCRIPTIONAL REPRESSOR PURR-RELATED"/>
    <property type="match status" value="1"/>
</dbReference>
<dbReference type="InterPro" id="IPR046335">
    <property type="entry name" value="LacI/GalR-like_sensor"/>
</dbReference>
<dbReference type="Pfam" id="PF00356">
    <property type="entry name" value="LacI"/>
    <property type="match status" value="1"/>
</dbReference>
<dbReference type="SMART" id="SM00354">
    <property type="entry name" value="HTH_LACI"/>
    <property type="match status" value="1"/>
</dbReference>
<protein>
    <submittedName>
        <fullName evidence="6">HTH-type transcriptional regulator DegA</fullName>
    </submittedName>
</protein>
<dbReference type="PROSITE" id="PS50932">
    <property type="entry name" value="HTH_LACI_2"/>
    <property type="match status" value="1"/>
</dbReference>
<organism evidence="6 7">
    <name type="scientific">Collinsella aerofaciens</name>
    <dbReference type="NCBI Taxonomy" id="74426"/>
    <lineage>
        <taxon>Bacteria</taxon>
        <taxon>Bacillati</taxon>
        <taxon>Actinomycetota</taxon>
        <taxon>Coriobacteriia</taxon>
        <taxon>Coriobacteriales</taxon>
        <taxon>Coriobacteriaceae</taxon>
        <taxon>Collinsella</taxon>
    </lineage>
</organism>
<keyword evidence="7" id="KW-1185">Reference proteome</keyword>
<evidence type="ECO:0000256" key="3">
    <source>
        <dbReference type="ARBA" id="ARBA00023125"/>
    </source>
</evidence>
<dbReference type="SUPFAM" id="SSF47413">
    <property type="entry name" value="lambda repressor-like DNA-binding domains"/>
    <property type="match status" value="1"/>
</dbReference>
<gene>
    <name evidence="6" type="primary">degA_2</name>
    <name evidence="6" type="ORF">KCJAJFAP_01377</name>
</gene>
<evidence type="ECO:0000313" key="7">
    <source>
        <dbReference type="Proteomes" id="UP000361836"/>
    </source>
</evidence>
<dbReference type="EMBL" id="CABWIE010000036">
    <property type="protein sequence ID" value="VWM03905.1"/>
    <property type="molecule type" value="Genomic_DNA"/>
</dbReference>
<sequence>MGNKVTLKQIAQEVGLSPSSVSLVLNNRPCRISEENRKRIKEVAARNHYVPNQIARSLVMRESRTLGLIVPNIESRFFASLAGSLEKRCREDGYALFITSSGGSAEDDLELLRQLVTRGVDGVFLVVGDEFSDDRALREEVSHLPIPAVMVDRAIEGLECDKVMFDHEMGGYMATRYLIEQGHRRIACLVNARRSNTGRKRLAGYERALREVGLPIDARLEFESEYYIPSAYEASEAVLATDATAVFASSDNIALGLLKRLHEMGESIPDDISVVSYDNSAADVLFEPALTAIEQDPGVLAKHAFGCMSKRLAGRGGRRAEEVVLEPALIVKDSVLELTKHN</sequence>
<dbReference type="InterPro" id="IPR010982">
    <property type="entry name" value="Lambda_DNA-bd_dom_sf"/>
</dbReference>
<dbReference type="Pfam" id="PF13377">
    <property type="entry name" value="Peripla_BP_3"/>
    <property type="match status" value="1"/>
</dbReference>
<evidence type="ECO:0000313" key="6">
    <source>
        <dbReference type="EMBL" id="VWM03905.1"/>
    </source>
</evidence>
<reference evidence="6 7" key="1">
    <citation type="submission" date="2019-10" db="EMBL/GenBank/DDBJ databases">
        <authorList>
            <person name="Wolf R A."/>
        </authorList>
    </citation>
    <scope>NUCLEOTIDE SEQUENCE [LARGE SCALE GENOMIC DNA]</scope>
    <source>
        <strain evidence="6">Collinsella_aerofaciens_MC2</strain>
    </source>
</reference>
<evidence type="ECO:0000256" key="2">
    <source>
        <dbReference type="ARBA" id="ARBA00023015"/>
    </source>
</evidence>
<dbReference type="GO" id="GO:0003700">
    <property type="term" value="F:DNA-binding transcription factor activity"/>
    <property type="evidence" value="ECO:0007669"/>
    <property type="project" value="TreeGrafter"/>
</dbReference>
<keyword evidence="1" id="KW-0678">Repressor</keyword>
<keyword evidence="2" id="KW-0805">Transcription regulation</keyword>
<keyword evidence="4" id="KW-0804">Transcription</keyword>
<feature type="domain" description="HTH lacI-type" evidence="5">
    <location>
        <begin position="5"/>
        <end position="60"/>
    </location>
</feature>
<evidence type="ECO:0000259" key="5">
    <source>
        <dbReference type="PROSITE" id="PS50932"/>
    </source>
</evidence>
<evidence type="ECO:0000256" key="1">
    <source>
        <dbReference type="ARBA" id="ARBA00022491"/>
    </source>
</evidence>
<dbReference type="CDD" id="cd06267">
    <property type="entry name" value="PBP1_LacI_sugar_binding-like"/>
    <property type="match status" value="1"/>
</dbReference>
<dbReference type="AlphaFoldDB" id="A0A5K1JFV5"/>
<dbReference type="PANTHER" id="PTHR30146">
    <property type="entry name" value="LACI-RELATED TRANSCRIPTIONAL REPRESSOR"/>
    <property type="match status" value="1"/>
</dbReference>
<dbReference type="Gene3D" id="1.10.260.40">
    <property type="entry name" value="lambda repressor-like DNA-binding domains"/>
    <property type="match status" value="1"/>
</dbReference>
<dbReference type="InterPro" id="IPR028082">
    <property type="entry name" value="Peripla_BP_I"/>
</dbReference>